<dbReference type="HOGENOM" id="CLU_3249984_0_0_3"/>
<protein>
    <submittedName>
        <fullName evidence="1">Uncharacterized protein</fullName>
    </submittedName>
</protein>
<proteinExistence type="predicted"/>
<reference evidence="1 2" key="1">
    <citation type="submission" date="2008-07" db="EMBL/GenBank/DDBJ databases">
        <authorList>
            <person name="Tandeau de Marsac N."/>
            <person name="Ferriera S."/>
            <person name="Johnson J."/>
            <person name="Kravitz S."/>
            <person name="Beeson K."/>
            <person name="Sutton G."/>
            <person name="Rogers Y.-H."/>
            <person name="Friedman R."/>
            <person name="Frazier M."/>
            <person name="Venter J.C."/>
        </authorList>
    </citation>
    <scope>NUCLEOTIDE SEQUENCE [LARGE SCALE GENOMIC DNA]</scope>
    <source>
        <strain evidence="1 2">PCC 7420</strain>
    </source>
</reference>
<name>B4VPW3_9CYAN</name>
<keyword evidence="2" id="KW-1185">Reference proteome</keyword>
<organism evidence="1 2">
    <name type="scientific">Coleofasciculus chthonoplastes PCC 7420</name>
    <dbReference type="NCBI Taxonomy" id="118168"/>
    <lineage>
        <taxon>Bacteria</taxon>
        <taxon>Bacillati</taxon>
        <taxon>Cyanobacteriota</taxon>
        <taxon>Cyanophyceae</taxon>
        <taxon>Coleofasciculales</taxon>
        <taxon>Coleofasciculaceae</taxon>
        <taxon>Coleofasciculus</taxon>
    </lineage>
</organism>
<dbReference type="Proteomes" id="UP000003835">
    <property type="component" value="Unassembled WGS sequence"/>
</dbReference>
<sequence length="42" mass="4810">MSINTGSLTQVNLLKTRIRLSELDTMSSFILNWGWVLTLIDQ</sequence>
<dbReference type="EMBL" id="DS989847">
    <property type="protein sequence ID" value="EDX76028.1"/>
    <property type="molecule type" value="Genomic_DNA"/>
</dbReference>
<evidence type="ECO:0000313" key="2">
    <source>
        <dbReference type="Proteomes" id="UP000003835"/>
    </source>
</evidence>
<gene>
    <name evidence="1" type="ORF">MC7420_5462</name>
</gene>
<dbReference type="AlphaFoldDB" id="B4VPW3"/>
<evidence type="ECO:0000313" key="1">
    <source>
        <dbReference type="EMBL" id="EDX76028.1"/>
    </source>
</evidence>
<accession>B4VPW3</accession>
<dbReference type="STRING" id="118168.MC7420_5462"/>